<dbReference type="Proteomes" id="UP001596540">
    <property type="component" value="Unassembled WGS sequence"/>
</dbReference>
<dbReference type="Gene3D" id="3.10.620.30">
    <property type="match status" value="1"/>
</dbReference>
<dbReference type="Pfam" id="PF11992">
    <property type="entry name" value="TgpA_N"/>
    <property type="match status" value="1"/>
</dbReference>
<evidence type="ECO:0000256" key="1">
    <source>
        <dbReference type="SAM" id="MobiDB-lite"/>
    </source>
</evidence>
<feature type="domain" description="Transglutaminase-like" evidence="3">
    <location>
        <begin position="485"/>
        <end position="555"/>
    </location>
</feature>
<sequence>MRLGITLAAMVTTLAAMPLLHPLFDGAGWWRPAALAVVVVALTGAAARLARLPGWAVPAGQAIAALCLLTALLAPPGTAWLGFVPSPAALTALRALAAEGWAAILRNPAPVPVGTGLALVVALCLALFAILVDLFAVTLRTAALAGIALLLLFLVPLTVHPGGVGWVEFASAGGGYLLLLAADGWDRTAPLTFSGASAPGLSRAGLRERLGALRDGARHAGGGLGIAAAALAVALLLPSALPGLADGAVYALAGGQRIGAQTLITTHPLVSLRRDLASPADRQVLEYRTSSDRPEYLRMHVLDVFDGQNWTMSPVQAGRSNRVGDADLPAPPGYDGDPDAATATTQITVAGTASRVDFLPLPYPARQVAVGGEWYVDPATLMVFATQEQAAGLTYQVRSTVADPDPAELAAAPPSTVATVDRRYLEVPDSLDPRVAQLTRSIVDGADSPHARAVALQQWFTGGRFEYSLRPPPVPEGVDPLVDFLFDNRVGYCEQFAAAMALMAREAGVPARVAVGYTSGTRTADGRWVVTEQNAHAWPELYFERVGWLRFEPTPASATGQASATTPAYAVPSAPAVHESDDGTDPGGQPEAPTGPSPEDDPPATAGPAAGPAEPATDDERSGSGTAWRILVAAAALLPLLALPALARLIRSRIRWARATTPASRARAAWRELRADVLDSGLHWDPAETPRATARRLTAQAGLSGPARAALLRIALAEESARYAPVPDVPKDLASDSAVVRAALVATRSRRVRLRALLLPALR</sequence>
<dbReference type="PANTHER" id="PTHR42736">
    <property type="entry name" value="PROTEIN-GLUTAMINE GAMMA-GLUTAMYLTRANSFERASE"/>
    <property type="match status" value="1"/>
</dbReference>
<evidence type="ECO:0000256" key="2">
    <source>
        <dbReference type="SAM" id="Phobius"/>
    </source>
</evidence>
<feature type="transmembrane region" description="Helical" evidence="2">
    <location>
        <begin position="116"/>
        <end position="135"/>
    </location>
</feature>
<dbReference type="SUPFAM" id="SSF54001">
    <property type="entry name" value="Cysteine proteinases"/>
    <property type="match status" value="1"/>
</dbReference>
<feature type="region of interest" description="Disordered" evidence="1">
    <location>
        <begin position="555"/>
        <end position="623"/>
    </location>
</feature>
<feature type="transmembrane region" description="Helical" evidence="2">
    <location>
        <begin position="62"/>
        <end position="83"/>
    </location>
</feature>
<dbReference type="EMBL" id="JBHTBH010000011">
    <property type="protein sequence ID" value="MFC7330259.1"/>
    <property type="molecule type" value="Genomic_DNA"/>
</dbReference>
<comment type="caution">
    <text evidence="4">The sequence shown here is derived from an EMBL/GenBank/DDBJ whole genome shotgun (WGS) entry which is preliminary data.</text>
</comment>
<dbReference type="SMART" id="SM00460">
    <property type="entry name" value="TGc"/>
    <property type="match status" value="1"/>
</dbReference>
<keyword evidence="2" id="KW-0472">Membrane</keyword>
<evidence type="ECO:0000313" key="5">
    <source>
        <dbReference type="Proteomes" id="UP001596540"/>
    </source>
</evidence>
<keyword evidence="2" id="KW-0812">Transmembrane</keyword>
<evidence type="ECO:0000259" key="3">
    <source>
        <dbReference type="SMART" id="SM00460"/>
    </source>
</evidence>
<dbReference type="InterPro" id="IPR002931">
    <property type="entry name" value="Transglutaminase-like"/>
</dbReference>
<evidence type="ECO:0000313" key="4">
    <source>
        <dbReference type="EMBL" id="MFC7330259.1"/>
    </source>
</evidence>
<accession>A0ABW2KMQ4</accession>
<reference evidence="5" key="1">
    <citation type="journal article" date="2019" name="Int. J. Syst. Evol. Microbiol.">
        <title>The Global Catalogue of Microorganisms (GCM) 10K type strain sequencing project: providing services to taxonomists for standard genome sequencing and annotation.</title>
        <authorList>
            <consortium name="The Broad Institute Genomics Platform"/>
            <consortium name="The Broad Institute Genome Sequencing Center for Infectious Disease"/>
            <person name="Wu L."/>
            <person name="Ma J."/>
        </authorList>
    </citation>
    <scope>NUCLEOTIDE SEQUENCE [LARGE SCALE GENOMIC DNA]</scope>
    <source>
        <strain evidence="5">CGMCC 4.7382</strain>
    </source>
</reference>
<dbReference type="PANTHER" id="PTHR42736:SF1">
    <property type="entry name" value="PROTEIN-GLUTAMINE GAMMA-GLUTAMYLTRANSFERASE"/>
    <property type="match status" value="1"/>
</dbReference>
<feature type="transmembrane region" description="Helical" evidence="2">
    <location>
        <begin position="627"/>
        <end position="650"/>
    </location>
</feature>
<keyword evidence="2" id="KW-1133">Transmembrane helix</keyword>
<feature type="transmembrane region" description="Helical" evidence="2">
    <location>
        <begin position="32"/>
        <end position="50"/>
    </location>
</feature>
<dbReference type="Pfam" id="PF01841">
    <property type="entry name" value="Transglut_core"/>
    <property type="match status" value="1"/>
</dbReference>
<feature type="transmembrane region" description="Helical" evidence="2">
    <location>
        <begin position="142"/>
        <end position="159"/>
    </location>
</feature>
<feature type="compositionally biased region" description="Polar residues" evidence="1">
    <location>
        <begin position="556"/>
        <end position="566"/>
    </location>
</feature>
<dbReference type="RefSeq" id="WP_379872905.1">
    <property type="nucleotide sequence ID" value="NZ_JBHTBH010000011.1"/>
</dbReference>
<dbReference type="InterPro" id="IPR052901">
    <property type="entry name" value="Bact_TGase-like"/>
</dbReference>
<gene>
    <name evidence="4" type="ORF">ACFQRF_21265</name>
</gene>
<protein>
    <submittedName>
        <fullName evidence="4">TransglutaminaseTgpA domain-containing protein</fullName>
    </submittedName>
</protein>
<organism evidence="4 5">
    <name type="scientific">Marinactinospora rubrisoli</name>
    <dbReference type="NCBI Taxonomy" id="2715399"/>
    <lineage>
        <taxon>Bacteria</taxon>
        <taxon>Bacillati</taxon>
        <taxon>Actinomycetota</taxon>
        <taxon>Actinomycetes</taxon>
        <taxon>Streptosporangiales</taxon>
        <taxon>Nocardiopsidaceae</taxon>
        <taxon>Marinactinospora</taxon>
    </lineage>
</organism>
<keyword evidence="5" id="KW-1185">Reference proteome</keyword>
<dbReference type="InterPro" id="IPR038765">
    <property type="entry name" value="Papain-like_cys_pep_sf"/>
</dbReference>
<dbReference type="InterPro" id="IPR021878">
    <property type="entry name" value="TgpA_N"/>
</dbReference>
<name>A0ABW2KMQ4_9ACTN</name>
<proteinExistence type="predicted"/>
<feature type="compositionally biased region" description="Low complexity" evidence="1">
    <location>
        <begin position="603"/>
        <end position="615"/>
    </location>
</feature>